<dbReference type="GO" id="GO:0006955">
    <property type="term" value="P:immune response"/>
    <property type="evidence" value="ECO:0007669"/>
    <property type="project" value="InterPro"/>
</dbReference>
<dbReference type="Ensembl" id="ENSPNAT00000053887.1">
    <property type="protein sequence ID" value="ENSPNAP00000042545.1"/>
    <property type="gene ID" value="ENSPNAG00000036807.1"/>
</dbReference>
<dbReference type="Proteomes" id="UP001501920">
    <property type="component" value="Chromosome 8"/>
</dbReference>
<reference evidence="1 2" key="1">
    <citation type="submission" date="2020-10" db="EMBL/GenBank/DDBJ databases">
        <title>Pygocentrus nattereri (red-bellied piranha) genome, fPygNat1, primary haplotype.</title>
        <authorList>
            <person name="Myers G."/>
            <person name="Meyer A."/>
            <person name="Karagic N."/>
            <person name="Pippel M."/>
            <person name="Winkler S."/>
            <person name="Tracey A."/>
            <person name="Wood J."/>
            <person name="Formenti G."/>
            <person name="Howe K."/>
            <person name="Fedrigo O."/>
            <person name="Jarvis E.D."/>
        </authorList>
    </citation>
    <scope>NUCLEOTIDE SEQUENCE [LARGE SCALE GENOMIC DNA]</scope>
</reference>
<organism evidence="1 2">
    <name type="scientific">Pygocentrus nattereri</name>
    <name type="common">Red-bellied piranha</name>
    <dbReference type="NCBI Taxonomy" id="42514"/>
    <lineage>
        <taxon>Eukaryota</taxon>
        <taxon>Metazoa</taxon>
        <taxon>Chordata</taxon>
        <taxon>Craniata</taxon>
        <taxon>Vertebrata</taxon>
        <taxon>Euteleostomi</taxon>
        <taxon>Actinopterygii</taxon>
        <taxon>Neopterygii</taxon>
        <taxon>Teleostei</taxon>
        <taxon>Ostariophysi</taxon>
        <taxon>Characiformes</taxon>
        <taxon>Characoidei</taxon>
        <taxon>Pygocentrus</taxon>
    </lineage>
</organism>
<dbReference type="InterPro" id="IPR036048">
    <property type="entry name" value="Interleukin_8-like_sf"/>
</dbReference>
<proteinExistence type="predicted"/>
<sequence length="97" mass="10893">MSGFDVRTRLFNPEQSGFNMCSRPTRPPDPPQCCSNFVTFTIPQEEIIDTVKTPSSCPEQGYMITTPQGKLCKEEDVLAFPNHTLLFNGVVDDNNNH</sequence>
<dbReference type="AlphaFoldDB" id="A0AAR2IS61"/>
<reference evidence="1" key="2">
    <citation type="submission" date="2025-08" db="UniProtKB">
        <authorList>
            <consortium name="Ensembl"/>
        </authorList>
    </citation>
    <scope>IDENTIFICATION</scope>
</reference>
<reference evidence="1" key="3">
    <citation type="submission" date="2025-09" db="UniProtKB">
        <authorList>
            <consortium name="Ensembl"/>
        </authorList>
    </citation>
    <scope>IDENTIFICATION</scope>
</reference>
<dbReference type="GeneTree" id="ENSGT00990000206020"/>
<dbReference type="GO" id="GO:0008009">
    <property type="term" value="F:chemokine activity"/>
    <property type="evidence" value="ECO:0007669"/>
    <property type="project" value="InterPro"/>
</dbReference>
<evidence type="ECO:0008006" key="3">
    <source>
        <dbReference type="Google" id="ProtNLM"/>
    </source>
</evidence>
<evidence type="ECO:0000313" key="1">
    <source>
        <dbReference type="Ensembl" id="ENSPNAP00000042545.1"/>
    </source>
</evidence>
<evidence type="ECO:0000313" key="2">
    <source>
        <dbReference type="Proteomes" id="UP001501920"/>
    </source>
</evidence>
<dbReference type="SUPFAM" id="SSF54117">
    <property type="entry name" value="Interleukin 8-like chemokines"/>
    <property type="match status" value="1"/>
</dbReference>
<name>A0AAR2IS61_PYGNA</name>
<accession>A0AAR2IS61</accession>
<protein>
    <recommendedName>
        <fullName evidence="3">Chemokine interleukin-8-like domain-containing protein</fullName>
    </recommendedName>
</protein>
<keyword evidence="2" id="KW-1185">Reference proteome</keyword>
<dbReference type="GO" id="GO:0005576">
    <property type="term" value="C:extracellular region"/>
    <property type="evidence" value="ECO:0007669"/>
    <property type="project" value="InterPro"/>
</dbReference>